<protein>
    <submittedName>
        <fullName evidence="2">Uncharacterized protein</fullName>
    </submittedName>
</protein>
<evidence type="ECO:0000313" key="3">
    <source>
        <dbReference type="Proteomes" id="UP000546252"/>
    </source>
</evidence>
<dbReference type="Proteomes" id="UP000546252">
    <property type="component" value="Unassembled WGS sequence"/>
</dbReference>
<sequence>MSKQLPAEEELEVHHKAGYLEDVDREDEAPEPEFDGAEGDLPEDAEDVEIEIPEAEEG</sequence>
<evidence type="ECO:0000256" key="1">
    <source>
        <dbReference type="SAM" id="MobiDB-lite"/>
    </source>
</evidence>
<dbReference type="AlphaFoldDB" id="A0A839FP79"/>
<gene>
    <name evidence="2" type="ORF">HNR24_000384</name>
</gene>
<comment type="caution">
    <text evidence="2">The sequence shown here is derived from an EMBL/GenBank/DDBJ whole genome shotgun (WGS) entry which is preliminary data.</text>
</comment>
<reference evidence="2 3" key="1">
    <citation type="submission" date="2020-08" db="EMBL/GenBank/DDBJ databases">
        <title>Sequencing the genomes of 1000 actinobacteria strains.</title>
        <authorList>
            <person name="Klenk H.-P."/>
        </authorList>
    </citation>
    <scope>NUCLEOTIDE SEQUENCE [LARGE SCALE GENOMIC DNA]</scope>
    <source>
        <strain evidence="2 3">DSM 19081</strain>
    </source>
</reference>
<accession>A0A839FP79</accession>
<name>A0A839FP79_9MICC</name>
<organism evidence="2 3">
    <name type="scientific">Nesterenkonia jeotgali</name>
    <dbReference type="NCBI Taxonomy" id="317018"/>
    <lineage>
        <taxon>Bacteria</taxon>
        <taxon>Bacillati</taxon>
        <taxon>Actinomycetota</taxon>
        <taxon>Actinomycetes</taxon>
        <taxon>Micrococcales</taxon>
        <taxon>Micrococcaceae</taxon>
        <taxon>Nesterenkonia</taxon>
    </lineage>
</organism>
<dbReference type="EMBL" id="JACJIH010000001">
    <property type="protein sequence ID" value="MBA8920451.1"/>
    <property type="molecule type" value="Genomic_DNA"/>
</dbReference>
<feature type="region of interest" description="Disordered" evidence="1">
    <location>
        <begin position="1"/>
        <end position="47"/>
    </location>
</feature>
<proteinExistence type="predicted"/>
<feature type="compositionally biased region" description="Acidic residues" evidence="1">
    <location>
        <begin position="21"/>
        <end position="47"/>
    </location>
</feature>
<evidence type="ECO:0000313" key="2">
    <source>
        <dbReference type="EMBL" id="MBA8920451.1"/>
    </source>
</evidence>
<dbReference type="RefSeq" id="WP_182494862.1">
    <property type="nucleotide sequence ID" value="NZ_BAAAKT010000002.1"/>
</dbReference>